<evidence type="ECO:0000313" key="3">
    <source>
        <dbReference type="EMBL" id="KAL1116401.1"/>
    </source>
</evidence>
<name>A0ABD0XYU2_9HEMI</name>
<sequence length="543" mass="61950">MMEEVLRLRKRAQRRRDPVRGREARALYRDSLRRYKSAIKSAQTRNWQEFLTAQGADTPWGLPYRLCRGLSRGHCRRDVSELARFAEAGHPIRFKGLLEKRAAEAPILESVTEEQQRSTVPEDKEWIEVRNKKKTKKMGSDTQHTKRPEQEKVEQKRKEEGNRASKLTYSSVIKRATKHTKVSDDKVVLLCPKEEVVKKIKPVENKLHINAVRKTRGGGLLVLTNDAKSADVIRKAMTESAQVKKPGYNTEPRVLIYDVPKSMKPDEIQQSVHAQNTFEGVTHKEFKRLFQPLRVCTKKLDRNPDTNNWVVAVSGAIRNNLQNGRNLQALQQDLPRIKRGTSSKCTAYRQRRMLKIVQINAMRAQRVVYELRQQMCSHKIDVALIEEPYTVQHKVAGHSAGDRVFACPEERQPPWAAILIRNRHIDATLLGDISSPYCVAVQVRFRAGKIILISAYFPPSRAEGPLLESLGGVLHAREAAEILIGADVNARSTLWHDVRINRRGEEVMDFVLDNRLEVVNLPTTLTTYLSRHGTSNVDITLAT</sequence>
<dbReference type="AlphaFoldDB" id="A0ABD0XYU2"/>
<accession>A0ABD0XYU2</accession>
<reference evidence="3 4" key="1">
    <citation type="submission" date="2024-07" db="EMBL/GenBank/DDBJ databases">
        <title>Chromosome-level genome assembly of the water stick insect Ranatra chinensis (Heteroptera: Nepidae).</title>
        <authorList>
            <person name="Liu X."/>
        </authorList>
    </citation>
    <scope>NUCLEOTIDE SEQUENCE [LARGE SCALE GENOMIC DNA]</scope>
    <source>
        <strain evidence="3">Cailab_2021Rc</strain>
        <tissue evidence="3">Muscle</tissue>
    </source>
</reference>
<feature type="domain" description="Endonuclease/exonuclease/phosphatase" evidence="2">
    <location>
        <begin position="451"/>
        <end position="543"/>
    </location>
</feature>
<dbReference type="SUPFAM" id="SSF56219">
    <property type="entry name" value="DNase I-like"/>
    <property type="match status" value="1"/>
</dbReference>
<protein>
    <recommendedName>
        <fullName evidence="2">Endonuclease/exonuclease/phosphatase domain-containing protein</fullName>
    </recommendedName>
</protein>
<dbReference type="Proteomes" id="UP001558652">
    <property type="component" value="Unassembled WGS sequence"/>
</dbReference>
<organism evidence="3 4">
    <name type="scientific">Ranatra chinensis</name>
    <dbReference type="NCBI Taxonomy" id="642074"/>
    <lineage>
        <taxon>Eukaryota</taxon>
        <taxon>Metazoa</taxon>
        <taxon>Ecdysozoa</taxon>
        <taxon>Arthropoda</taxon>
        <taxon>Hexapoda</taxon>
        <taxon>Insecta</taxon>
        <taxon>Pterygota</taxon>
        <taxon>Neoptera</taxon>
        <taxon>Paraneoptera</taxon>
        <taxon>Hemiptera</taxon>
        <taxon>Heteroptera</taxon>
        <taxon>Panheteroptera</taxon>
        <taxon>Nepomorpha</taxon>
        <taxon>Nepidae</taxon>
        <taxon>Ranatrinae</taxon>
        <taxon>Ranatra</taxon>
    </lineage>
</organism>
<dbReference type="PANTHER" id="PTHR33273:SF4">
    <property type="entry name" value="ENDONUCLEASE_EXONUCLEASE_PHOSPHATASE DOMAIN-CONTAINING PROTEIN"/>
    <property type="match status" value="1"/>
</dbReference>
<feature type="compositionally biased region" description="Basic and acidic residues" evidence="1">
    <location>
        <begin position="143"/>
        <end position="163"/>
    </location>
</feature>
<dbReference type="Gene3D" id="3.60.10.10">
    <property type="entry name" value="Endonuclease/exonuclease/phosphatase"/>
    <property type="match status" value="1"/>
</dbReference>
<feature type="compositionally biased region" description="Basic and acidic residues" evidence="1">
    <location>
        <begin position="114"/>
        <end position="130"/>
    </location>
</feature>
<dbReference type="InterPro" id="IPR005135">
    <property type="entry name" value="Endo/exonuclease/phosphatase"/>
</dbReference>
<evidence type="ECO:0000313" key="4">
    <source>
        <dbReference type="Proteomes" id="UP001558652"/>
    </source>
</evidence>
<evidence type="ECO:0000256" key="1">
    <source>
        <dbReference type="SAM" id="MobiDB-lite"/>
    </source>
</evidence>
<proteinExistence type="predicted"/>
<gene>
    <name evidence="3" type="ORF">AAG570_004875</name>
</gene>
<feature type="region of interest" description="Disordered" evidence="1">
    <location>
        <begin position="112"/>
        <end position="166"/>
    </location>
</feature>
<evidence type="ECO:0000259" key="2">
    <source>
        <dbReference type="Pfam" id="PF14529"/>
    </source>
</evidence>
<dbReference type="PANTHER" id="PTHR33273">
    <property type="entry name" value="DOMAIN-CONTAINING PROTEIN, PUTATIVE-RELATED"/>
    <property type="match status" value="1"/>
</dbReference>
<dbReference type="Pfam" id="PF14529">
    <property type="entry name" value="Exo_endo_phos_2"/>
    <property type="match status" value="1"/>
</dbReference>
<keyword evidence="4" id="KW-1185">Reference proteome</keyword>
<dbReference type="InterPro" id="IPR036691">
    <property type="entry name" value="Endo/exonu/phosph_ase_sf"/>
</dbReference>
<comment type="caution">
    <text evidence="3">The sequence shown here is derived from an EMBL/GenBank/DDBJ whole genome shotgun (WGS) entry which is preliminary data.</text>
</comment>
<dbReference type="EMBL" id="JBFDAA010000017">
    <property type="protein sequence ID" value="KAL1116401.1"/>
    <property type="molecule type" value="Genomic_DNA"/>
</dbReference>